<keyword evidence="4" id="KW-0479">Metal-binding</keyword>
<dbReference type="AlphaFoldDB" id="A0A3N0IVX9"/>
<evidence type="ECO:0000259" key="9">
    <source>
        <dbReference type="Pfam" id="PF14537"/>
    </source>
</evidence>
<evidence type="ECO:0000256" key="6">
    <source>
        <dbReference type="ARBA" id="ARBA00023004"/>
    </source>
</evidence>
<comment type="subcellular location">
    <subcellularLocation>
        <location evidence="1">Cell envelope</location>
    </subcellularLocation>
</comment>
<keyword evidence="2" id="KW-0813">Transport</keyword>
<evidence type="ECO:0000313" key="11">
    <source>
        <dbReference type="EMBL" id="RNM41149.1"/>
    </source>
</evidence>
<keyword evidence="3" id="KW-0349">Heme</keyword>
<evidence type="ECO:0000313" key="13">
    <source>
        <dbReference type="Proteomes" id="UP000270112"/>
    </source>
</evidence>
<dbReference type="Proteomes" id="UP000270112">
    <property type="component" value="Unassembled WGS sequence"/>
</dbReference>
<dbReference type="EMBL" id="PPTT01000003">
    <property type="protein sequence ID" value="RDB71033.1"/>
    <property type="molecule type" value="Genomic_DNA"/>
</dbReference>
<organism evidence="11 13">
    <name type="scientific">Eggerthella sinensis</name>
    <dbReference type="NCBI Taxonomy" id="242230"/>
    <lineage>
        <taxon>Bacteria</taxon>
        <taxon>Bacillati</taxon>
        <taxon>Actinomycetota</taxon>
        <taxon>Coriobacteriia</taxon>
        <taxon>Eggerthellales</taxon>
        <taxon>Eggerthellaceae</taxon>
        <taxon>Eggerthella</taxon>
    </lineage>
</organism>
<accession>A0A3N0IVX9</accession>
<dbReference type="GO" id="GO:0030313">
    <property type="term" value="C:cell envelope"/>
    <property type="evidence" value="ECO:0007669"/>
    <property type="project" value="UniProtKB-SubCell"/>
</dbReference>
<reference evidence="11" key="3">
    <citation type="journal article" date="2019" name="Microbiol. Resour. Announc.">
        <title>Draft Genome Sequences of Type Strains of Gordonibacter faecihominis, Paraeggerthella hongkongensis, Parvibacter caecicola,Slackia equolifaciens, Slackia faecicanis, and Slackia isoflavoniconvertens.</title>
        <authorList>
            <person name="Danylec N."/>
            <person name="Stoll D.A."/>
            <person name="Dotsch A."/>
            <person name="Huch M."/>
        </authorList>
    </citation>
    <scope>NUCLEOTIDE SEQUENCE</scope>
    <source>
        <strain evidence="11">DSM 16107</strain>
    </source>
</reference>
<evidence type="ECO:0000256" key="2">
    <source>
        <dbReference type="ARBA" id="ARBA00022448"/>
    </source>
</evidence>
<protein>
    <recommendedName>
        <fullName evidence="9">Tetrahaem cytochrome domain-containing protein</fullName>
    </recommendedName>
</protein>
<evidence type="ECO:0000313" key="10">
    <source>
        <dbReference type="EMBL" id="RDB71033.1"/>
    </source>
</evidence>
<keyword evidence="8" id="KW-0472">Membrane</keyword>
<dbReference type="EMBL" id="QICC01000047">
    <property type="protein sequence ID" value="RNM41149.1"/>
    <property type="molecule type" value="Genomic_DNA"/>
</dbReference>
<dbReference type="Pfam" id="PF14537">
    <property type="entry name" value="Cytochrom_c3_2"/>
    <property type="match status" value="1"/>
</dbReference>
<reference evidence="13" key="2">
    <citation type="submission" date="2018-05" db="EMBL/GenBank/DDBJ databases">
        <title>Genome Sequencing of selected type strains of the family Eggerthellaceae.</title>
        <authorList>
            <person name="Danylec N."/>
            <person name="Stoll D.A."/>
            <person name="Doetsch A."/>
            <person name="Huch M."/>
        </authorList>
    </citation>
    <scope>NUCLEOTIDE SEQUENCE [LARGE SCALE GENOMIC DNA]</scope>
    <source>
        <strain evidence="13">DSM 16107</strain>
    </source>
</reference>
<dbReference type="InterPro" id="IPR036280">
    <property type="entry name" value="Multihaem_cyt_sf"/>
</dbReference>
<feature type="transmembrane region" description="Helical" evidence="8">
    <location>
        <begin position="47"/>
        <end position="64"/>
    </location>
</feature>
<keyword evidence="8" id="KW-1133">Transmembrane helix</keyword>
<evidence type="ECO:0000256" key="3">
    <source>
        <dbReference type="ARBA" id="ARBA00022617"/>
    </source>
</evidence>
<dbReference type="InterPro" id="IPR012286">
    <property type="entry name" value="Tetrahaem_cytochrome"/>
</dbReference>
<reference evidence="10 12" key="1">
    <citation type="journal article" date="2018" name="Elife">
        <title>Discovery and characterization of a prevalent human gut bacterial enzyme sufficient for the inactivation of a family of plant toxins.</title>
        <authorList>
            <person name="Koppel N."/>
            <person name="Bisanz J.E."/>
            <person name="Pandelia M.E."/>
            <person name="Turnbaugh P.J."/>
            <person name="Balskus E.P."/>
        </authorList>
    </citation>
    <scope>NUCLEOTIDE SEQUENCE [LARGE SCALE GENOMIC DNA]</scope>
    <source>
        <strain evidence="10 12">DSM 16107</strain>
    </source>
</reference>
<keyword evidence="6" id="KW-0408">Iron</keyword>
<keyword evidence="8" id="KW-0812">Transmembrane</keyword>
<keyword evidence="5" id="KW-0249">Electron transport</keyword>
<evidence type="ECO:0000313" key="12">
    <source>
        <dbReference type="Proteomes" id="UP000253817"/>
    </source>
</evidence>
<comment type="caution">
    <text evidence="11">The sequence shown here is derived from an EMBL/GenBank/DDBJ whole genome shotgun (WGS) entry which is preliminary data.</text>
</comment>
<sequence>MEHLRNRCVGPDRGQQRRGRGAVGKQRELIVRKGATMRANRMRLRRSVLVLGVVALIGGASVAGCAPQQPGSSGEKNAAAAEAVSVSWSPTVDCMVCHVDQASSMDDATCLAGAHVSEGLTCSSCHGDDAGLASVHEGVTTDDKTPKRLKTTKVTNDGCLSCHEKGDLLSRAADYIGCTDEDGLTVNPHDLPDTPGHVDVRCVDCHRAHERSDPLGAAPELCLGCHHYDKYECYTCHE</sequence>
<name>A0A3N0IVX9_9ACTN</name>
<feature type="domain" description="Tetrahaem cytochrome" evidence="9">
    <location>
        <begin position="114"/>
        <end position="227"/>
    </location>
</feature>
<dbReference type="GO" id="GO:0046872">
    <property type="term" value="F:metal ion binding"/>
    <property type="evidence" value="ECO:0007669"/>
    <property type="project" value="UniProtKB-KW"/>
</dbReference>
<dbReference type="Gene3D" id="1.10.1130.10">
    <property type="entry name" value="Flavocytochrome C3, Chain A"/>
    <property type="match status" value="1"/>
</dbReference>
<dbReference type="SUPFAM" id="SSF48695">
    <property type="entry name" value="Multiheme cytochromes"/>
    <property type="match status" value="1"/>
</dbReference>
<gene>
    <name evidence="10" type="ORF">C1876_01995</name>
    <name evidence="11" type="ORF">DMP09_11030</name>
</gene>
<dbReference type="Proteomes" id="UP000253817">
    <property type="component" value="Unassembled WGS sequence"/>
</dbReference>
<keyword evidence="12" id="KW-1185">Reference proteome</keyword>
<evidence type="ECO:0000256" key="8">
    <source>
        <dbReference type="SAM" id="Phobius"/>
    </source>
</evidence>
<evidence type="ECO:0000256" key="4">
    <source>
        <dbReference type="ARBA" id="ARBA00022723"/>
    </source>
</evidence>
<evidence type="ECO:0000256" key="5">
    <source>
        <dbReference type="ARBA" id="ARBA00022982"/>
    </source>
</evidence>
<evidence type="ECO:0000256" key="1">
    <source>
        <dbReference type="ARBA" id="ARBA00004196"/>
    </source>
</evidence>
<evidence type="ECO:0000256" key="7">
    <source>
        <dbReference type="SAM" id="MobiDB-lite"/>
    </source>
</evidence>
<feature type="region of interest" description="Disordered" evidence="7">
    <location>
        <begin position="1"/>
        <end position="22"/>
    </location>
</feature>
<proteinExistence type="predicted"/>